<keyword evidence="1" id="KW-1133">Transmembrane helix</keyword>
<gene>
    <name evidence="2" type="ORF">GCM10022386_12460</name>
</gene>
<sequence>MKNPSQETQKEWRTNKKYWKWGLFYYNKEDDRLLVDKPNPNYGATINFAHKKSYLFFVGMLLFFGLIILSILLSQ</sequence>
<reference evidence="3" key="1">
    <citation type="journal article" date="2019" name="Int. J. Syst. Evol. Microbiol.">
        <title>The Global Catalogue of Microorganisms (GCM) 10K type strain sequencing project: providing services to taxonomists for standard genome sequencing and annotation.</title>
        <authorList>
            <consortium name="The Broad Institute Genomics Platform"/>
            <consortium name="The Broad Institute Genome Sequencing Center for Infectious Disease"/>
            <person name="Wu L."/>
            <person name="Ma J."/>
        </authorList>
    </citation>
    <scope>NUCLEOTIDE SEQUENCE [LARGE SCALE GENOMIC DNA]</scope>
    <source>
        <strain evidence="3">JCM 17064</strain>
    </source>
</reference>
<comment type="caution">
    <text evidence="2">The sequence shown here is derived from an EMBL/GenBank/DDBJ whole genome shotgun (WGS) entry which is preliminary data.</text>
</comment>
<evidence type="ECO:0000313" key="2">
    <source>
        <dbReference type="EMBL" id="GAA4030108.1"/>
    </source>
</evidence>
<feature type="transmembrane region" description="Helical" evidence="1">
    <location>
        <begin position="54"/>
        <end position="73"/>
    </location>
</feature>
<protein>
    <recommendedName>
        <fullName evidence="4">DUF5808 domain-containing protein</fullName>
    </recommendedName>
</protein>
<evidence type="ECO:0000256" key="1">
    <source>
        <dbReference type="SAM" id="Phobius"/>
    </source>
</evidence>
<dbReference type="RefSeq" id="WP_324691534.1">
    <property type="nucleotide sequence ID" value="NZ_BAABCR010000014.1"/>
</dbReference>
<dbReference type="EMBL" id="BAABCR010000014">
    <property type="protein sequence ID" value="GAA4030108.1"/>
    <property type="molecule type" value="Genomic_DNA"/>
</dbReference>
<dbReference type="Proteomes" id="UP001500968">
    <property type="component" value="Unassembled WGS sequence"/>
</dbReference>
<keyword evidence="3" id="KW-1185">Reference proteome</keyword>
<name>A0ABP7TRN6_9FLAO</name>
<proteinExistence type="predicted"/>
<evidence type="ECO:0000313" key="3">
    <source>
        <dbReference type="Proteomes" id="UP001500968"/>
    </source>
</evidence>
<organism evidence="2 3">
    <name type="scientific">Flavobacterium cheonhonense</name>
    <dbReference type="NCBI Taxonomy" id="706185"/>
    <lineage>
        <taxon>Bacteria</taxon>
        <taxon>Pseudomonadati</taxon>
        <taxon>Bacteroidota</taxon>
        <taxon>Flavobacteriia</taxon>
        <taxon>Flavobacteriales</taxon>
        <taxon>Flavobacteriaceae</taxon>
        <taxon>Flavobacterium</taxon>
    </lineage>
</organism>
<evidence type="ECO:0008006" key="4">
    <source>
        <dbReference type="Google" id="ProtNLM"/>
    </source>
</evidence>
<accession>A0ABP7TRN6</accession>
<keyword evidence="1" id="KW-0472">Membrane</keyword>
<keyword evidence="1" id="KW-0812">Transmembrane</keyword>